<keyword evidence="2" id="KW-1185">Reference proteome</keyword>
<proteinExistence type="predicted"/>
<protein>
    <submittedName>
        <fullName evidence="1">Uncharacterized protein</fullName>
    </submittedName>
</protein>
<organism evidence="1 2">
    <name type="scientific">Chaetomium tenue</name>
    <dbReference type="NCBI Taxonomy" id="1854479"/>
    <lineage>
        <taxon>Eukaryota</taxon>
        <taxon>Fungi</taxon>
        <taxon>Dikarya</taxon>
        <taxon>Ascomycota</taxon>
        <taxon>Pezizomycotina</taxon>
        <taxon>Sordariomycetes</taxon>
        <taxon>Sordariomycetidae</taxon>
        <taxon>Sordariales</taxon>
        <taxon>Chaetomiaceae</taxon>
        <taxon>Chaetomium</taxon>
    </lineage>
</organism>
<reference evidence="1 2" key="1">
    <citation type="journal article" date="2021" name="Nat. Commun.">
        <title>Genetic determinants of endophytism in the Arabidopsis root mycobiome.</title>
        <authorList>
            <person name="Mesny F."/>
            <person name="Miyauchi S."/>
            <person name="Thiergart T."/>
            <person name="Pickel B."/>
            <person name="Atanasova L."/>
            <person name="Karlsson M."/>
            <person name="Huettel B."/>
            <person name="Barry K.W."/>
            <person name="Haridas S."/>
            <person name="Chen C."/>
            <person name="Bauer D."/>
            <person name="Andreopoulos W."/>
            <person name="Pangilinan J."/>
            <person name="LaButti K."/>
            <person name="Riley R."/>
            <person name="Lipzen A."/>
            <person name="Clum A."/>
            <person name="Drula E."/>
            <person name="Henrissat B."/>
            <person name="Kohler A."/>
            <person name="Grigoriev I.V."/>
            <person name="Martin F.M."/>
            <person name="Hacquard S."/>
        </authorList>
    </citation>
    <scope>NUCLEOTIDE SEQUENCE [LARGE SCALE GENOMIC DNA]</scope>
    <source>
        <strain evidence="1 2">MPI-SDFR-AT-0079</strain>
    </source>
</reference>
<evidence type="ECO:0000313" key="1">
    <source>
        <dbReference type="EMBL" id="KAH6623002.1"/>
    </source>
</evidence>
<comment type="caution">
    <text evidence="1">The sequence shown here is derived from an EMBL/GenBank/DDBJ whole genome shotgun (WGS) entry which is preliminary data.</text>
</comment>
<sequence>MADSKPVTKPKTQYGDIPADLSFEEVIQNRAAPPCSLSDFMDYLFYVERNAEPLQFFLWYWDYIQRWSNLLPRQKALSPPWDPEKAIESPSRFIKYSHKRERSLKMNKILAIMEMGSQRASLDDSSSLEDDGQIASTITCPLASPAAILSPTGSVKPPTGSLIVTIQPHRDEVCRITRHYICPTAPRKLRLSPKDREACLRAVQHTTHPTALLPAFLLAEATLRAHSHARFIHWTRRNANHARIRFVLALGTILVTLGFVLDLLLVLSRRDTRWRALCVVLCSAASMISSASSTASRVDPLRKPSLQVFGPANEYGGGQWMAGYEGKGVMSKVFDETVVVQNKALMMWQDRTVFFALLWGGIGAAALMVVSLFLPSGRLYW</sequence>
<name>A0ACB7NZH0_9PEZI</name>
<dbReference type="Proteomes" id="UP000724584">
    <property type="component" value="Unassembled WGS sequence"/>
</dbReference>
<dbReference type="EMBL" id="JAGIZQ010000006">
    <property type="protein sequence ID" value="KAH6623002.1"/>
    <property type="molecule type" value="Genomic_DNA"/>
</dbReference>
<evidence type="ECO:0000313" key="2">
    <source>
        <dbReference type="Proteomes" id="UP000724584"/>
    </source>
</evidence>
<gene>
    <name evidence="1" type="ORF">F5144DRAFT_605536</name>
</gene>
<accession>A0ACB7NZH0</accession>